<dbReference type="InterPro" id="IPR001444">
    <property type="entry name" value="Flag_bb_rod_N"/>
</dbReference>
<evidence type="ECO:0000256" key="3">
    <source>
        <dbReference type="ARBA" id="ARBA00023143"/>
    </source>
</evidence>
<dbReference type="PANTHER" id="PTHR30435:SF18">
    <property type="entry name" value="FLAGELLAR BASAL-BODY ROD PROTEIN FLGF"/>
    <property type="match status" value="1"/>
</dbReference>
<comment type="subunit">
    <text evidence="4 6">The basal body constitutes a major portion of the flagellar organelle and consists of five rings (E,L,P,S, and M) mounted on a central rod. The rod consists of about 26 subunits of FlgG in the distal portion, and FlgB, FlgC and FlgF are thought to build up the proximal portion of the rod with about 6 subunits each.</text>
</comment>
<dbReference type="NCBIfam" id="TIGR03506">
    <property type="entry name" value="FlgEFG_subfam"/>
    <property type="match status" value="1"/>
</dbReference>
<comment type="similarity">
    <text evidence="2 6">Belongs to the flagella basal body rod proteins family.</text>
</comment>
<dbReference type="HOGENOM" id="CLU_013687_1_0_6"/>
<dbReference type="GO" id="GO:0030694">
    <property type="term" value="C:bacterial-type flagellum basal body, rod"/>
    <property type="evidence" value="ECO:0007669"/>
    <property type="project" value="UniProtKB-UniRule"/>
</dbReference>
<accession>A0A0K8QK99</accession>
<dbReference type="EMBL" id="DF952381">
    <property type="protein sequence ID" value="GAN45488.1"/>
    <property type="molecule type" value="Genomic_DNA"/>
</dbReference>
<evidence type="ECO:0000256" key="2">
    <source>
        <dbReference type="ARBA" id="ARBA00009677"/>
    </source>
</evidence>
<keyword evidence="11" id="KW-0969">Cilium</keyword>
<dbReference type="RefSeq" id="WP_062534845.1">
    <property type="nucleotide sequence ID" value="NZ_DF970155.1"/>
</dbReference>
<dbReference type="InterPro" id="IPR037925">
    <property type="entry name" value="FlgE/F/G-like"/>
</dbReference>
<evidence type="ECO:0000259" key="8">
    <source>
        <dbReference type="Pfam" id="PF06429"/>
    </source>
</evidence>
<dbReference type="InterPro" id="IPR010930">
    <property type="entry name" value="Flg_bb/hook_C_dom"/>
</dbReference>
<dbReference type="InterPro" id="IPR020013">
    <property type="entry name" value="Flagellar_FlgE/F/G"/>
</dbReference>
<gene>
    <name evidence="10" type="ORF">MBSD_2037</name>
    <name evidence="11" type="ORF">MBSD_n0533</name>
</gene>
<dbReference type="GO" id="GO:0071978">
    <property type="term" value="P:bacterial-type flagellum-dependent swarming motility"/>
    <property type="evidence" value="ECO:0007669"/>
    <property type="project" value="TreeGrafter"/>
</dbReference>
<evidence type="ECO:0000256" key="4">
    <source>
        <dbReference type="ARBA" id="ARBA00038560"/>
    </source>
</evidence>
<dbReference type="InterPro" id="IPR053967">
    <property type="entry name" value="LlgE_F_G-like_D1"/>
</dbReference>
<dbReference type="Pfam" id="PF06429">
    <property type="entry name" value="Flg_bbr_C"/>
    <property type="match status" value="1"/>
</dbReference>
<feature type="domain" description="Flagellar basal body rod protein N-terminal" evidence="7">
    <location>
        <begin position="5"/>
        <end position="35"/>
    </location>
</feature>
<dbReference type="STRING" id="1475481.GCA_000953855_00542"/>
<evidence type="ECO:0000313" key="12">
    <source>
        <dbReference type="Proteomes" id="UP000253740"/>
    </source>
</evidence>
<keyword evidence="11" id="KW-0966">Cell projection</keyword>
<dbReference type="Pfam" id="PF22692">
    <property type="entry name" value="LlgE_F_G_D1"/>
    <property type="match status" value="1"/>
</dbReference>
<dbReference type="NCBIfam" id="TIGR02490">
    <property type="entry name" value="flgF"/>
    <property type="match status" value="1"/>
</dbReference>
<dbReference type="NCBIfam" id="NF009280">
    <property type="entry name" value="PRK12640.1"/>
    <property type="match status" value="1"/>
</dbReference>
<dbReference type="Proteomes" id="UP000253740">
    <property type="component" value="Unassembled WGS sequence"/>
</dbReference>
<evidence type="ECO:0000259" key="9">
    <source>
        <dbReference type="Pfam" id="PF22692"/>
    </source>
</evidence>
<name>A0A0K8QK99_9GAMM</name>
<evidence type="ECO:0000256" key="6">
    <source>
        <dbReference type="RuleBase" id="RU362116"/>
    </source>
</evidence>
<dbReference type="SUPFAM" id="SSF117143">
    <property type="entry name" value="Flagellar hook protein flgE"/>
    <property type="match status" value="1"/>
</dbReference>
<dbReference type="OrthoDB" id="9804559at2"/>
<protein>
    <recommendedName>
        <fullName evidence="5 6">Flagellar basal-body rod protein FlgF</fullName>
    </recommendedName>
</protein>
<keyword evidence="11" id="KW-0282">Flagellum</keyword>
<proteinExistence type="inferred from homology"/>
<organism evidence="11">
    <name type="scientific">Mizugakiibacter sediminis</name>
    <dbReference type="NCBI Taxonomy" id="1475481"/>
    <lineage>
        <taxon>Bacteria</taxon>
        <taxon>Pseudomonadati</taxon>
        <taxon>Pseudomonadota</taxon>
        <taxon>Gammaproteobacteria</taxon>
        <taxon>Lysobacterales</taxon>
        <taxon>Rhodanobacteraceae</taxon>
        <taxon>Mizugakiibacter</taxon>
    </lineage>
</organism>
<feature type="domain" description="Flagellar hook protein FlgE/F/G-like D1" evidence="9">
    <location>
        <begin position="81"/>
        <end position="146"/>
    </location>
</feature>
<feature type="domain" description="Flagellar basal-body/hook protein C-terminal" evidence="8">
    <location>
        <begin position="197"/>
        <end position="241"/>
    </location>
</feature>
<dbReference type="PANTHER" id="PTHR30435">
    <property type="entry name" value="FLAGELLAR PROTEIN"/>
    <property type="match status" value="1"/>
</dbReference>
<keyword evidence="12" id="KW-1185">Reference proteome</keyword>
<evidence type="ECO:0000259" key="7">
    <source>
        <dbReference type="Pfam" id="PF00460"/>
    </source>
</evidence>
<evidence type="ECO:0000313" key="10">
    <source>
        <dbReference type="EMBL" id="GAN45488.1"/>
    </source>
</evidence>
<dbReference type="EMBL" id="DF970155">
    <property type="protein sequence ID" value="GAP65244.1"/>
    <property type="molecule type" value="Genomic_DNA"/>
</dbReference>
<dbReference type="Pfam" id="PF00460">
    <property type="entry name" value="Flg_bb_rod"/>
    <property type="match status" value="1"/>
</dbReference>
<dbReference type="AlphaFoldDB" id="A0A0K8QK99"/>
<evidence type="ECO:0000256" key="5">
    <source>
        <dbReference type="ARBA" id="ARBA00040228"/>
    </source>
</evidence>
<evidence type="ECO:0000256" key="1">
    <source>
        <dbReference type="ARBA" id="ARBA00004117"/>
    </source>
</evidence>
<reference evidence="10" key="1">
    <citation type="submission" date="2015-03" db="EMBL/GenBank/DDBJ databases">
        <title>Draft genome sequence of Mizugakiibacter sediminis skMP5.</title>
        <authorList>
            <person name="Watanabe T."/>
            <person name="Kojima H."/>
            <person name="Fukui M."/>
        </authorList>
    </citation>
    <scope>NUCLEOTIDE SEQUENCE</scope>
    <source>
        <strain evidence="10">SkMP5</strain>
    </source>
</reference>
<comment type="subcellular location">
    <subcellularLocation>
        <location evidence="1 6">Bacterial flagellum basal body</location>
    </subcellularLocation>
</comment>
<dbReference type="InterPro" id="IPR012836">
    <property type="entry name" value="FlgF"/>
</dbReference>
<evidence type="ECO:0000313" key="11">
    <source>
        <dbReference type="EMBL" id="GAP65244.1"/>
    </source>
</evidence>
<keyword evidence="3 6" id="KW-0975">Bacterial flagellum</keyword>
<reference evidence="11" key="2">
    <citation type="submission" date="2015-08" db="EMBL/GenBank/DDBJ databases">
        <title>Complete DNA Sequence of Pseudomonas syringae pv. actinidiae, the Causal Agent of Kiwifruit Canker Disease.</title>
        <authorList>
            <person name="Rikkerink E.H.A."/>
            <person name="Fineran P.C."/>
        </authorList>
    </citation>
    <scope>NUCLEOTIDE SEQUENCE</scope>
    <source>
        <strain evidence="11">SkMP5</strain>
    </source>
</reference>
<sequence length="245" mass="24914">MDRSLYVAMTGAAQTMRAQAEVAHNLANAGTAGFKAELSAFRSVPVLGDGERSRINAVAQGSGWDLGAGPQITTGRDLDVAVQGQGWIAVQAPDGSEGYTRAGGLQISADGLLTTAAGQPVLGDGGPISVPPYTQLSIGGDGTVSVVPQGQGPATLAVIGRIKLVNPEPAQLVKGGDGLMHLAGGNAPADAGVRLASGVIESSNVNPSEQLVRMIELARQFEMQVRGIRTADDNARVAAQLLQAT</sequence>